<feature type="binding site" evidence="4">
    <location>
        <position position="91"/>
    </location>
    <ligand>
        <name>Zn(2+)</name>
        <dbReference type="ChEBI" id="CHEBI:29105"/>
    </ligand>
</feature>
<feature type="binding site" evidence="4">
    <location>
        <position position="2"/>
    </location>
    <ligand>
        <name>Ni(2+)</name>
        <dbReference type="ChEBI" id="CHEBI:49786"/>
    </ligand>
</feature>
<dbReference type="PIRSF" id="PIRSF004761">
    <property type="entry name" value="Hydrgn_mat_HypA"/>
    <property type="match status" value="1"/>
</dbReference>
<evidence type="ECO:0000256" key="3">
    <source>
        <dbReference type="ARBA" id="ARBA00022833"/>
    </source>
</evidence>
<protein>
    <recommendedName>
        <fullName evidence="4">Hydrogenase maturation factor HypA</fullName>
    </recommendedName>
</protein>
<keyword evidence="6" id="KW-1185">Reference proteome</keyword>
<dbReference type="PANTHER" id="PTHR34535:SF3">
    <property type="entry name" value="HYDROGENASE MATURATION FACTOR HYPA"/>
    <property type="match status" value="1"/>
</dbReference>
<dbReference type="EMBL" id="FOVR01000018">
    <property type="protein sequence ID" value="SFP00856.1"/>
    <property type="molecule type" value="Genomic_DNA"/>
</dbReference>
<dbReference type="GO" id="GO:0008270">
    <property type="term" value="F:zinc ion binding"/>
    <property type="evidence" value="ECO:0007669"/>
    <property type="project" value="UniProtKB-UniRule"/>
</dbReference>
<feature type="binding site" evidence="4">
    <location>
        <position position="73"/>
    </location>
    <ligand>
        <name>Zn(2+)</name>
        <dbReference type="ChEBI" id="CHEBI:29105"/>
    </ligand>
</feature>
<keyword evidence="1 4" id="KW-0533">Nickel</keyword>
<dbReference type="AlphaFoldDB" id="A0A1I5LVS2"/>
<dbReference type="STRING" id="655353.SAMN04488056_11818"/>
<gene>
    <name evidence="4" type="primary">hypA</name>
    <name evidence="5" type="ORF">SAMN04488056_11818</name>
</gene>
<reference evidence="5 6" key="1">
    <citation type="submission" date="2016-10" db="EMBL/GenBank/DDBJ databases">
        <authorList>
            <person name="de Groot N.N."/>
        </authorList>
    </citation>
    <scope>NUCLEOTIDE SEQUENCE [LARGE SCALE GENOMIC DNA]</scope>
    <source>
        <strain evidence="5 6">CGMCC 1.9157</strain>
    </source>
</reference>
<dbReference type="GO" id="GO:0051604">
    <property type="term" value="P:protein maturation"/>
    <property type="evidence" value="ECO:0007669"/>
    <property type="project" value="InterPro"/>
</dbReference>
<evidence type="ECO:0000313" key="5">
    <source>
        <dbReference type="EMBL" id="SFP00856.1"/>
    </source>
</evidence>
<sequence>MHELSLCQSLIQLTERIANSYNASKVIGVTVEMGTAVAIEEDTFRFCFDAVANDTIADGSKLTIEWIRLKLQCQLCGNSYHPTSPVIPEPCPQCGSFDTKCLSGREFTVKHIEVEEKAKEIELH</sequence>
<dbReference type="GO" id="GO:0016151">
    <property type="term" value="F:nickel cation binding"/>
    <property type="evidence" value="ECO:0007669"/>
    <property type="project" value="UniProtKB-UniRule"/>
</dbReference>
<evidence type="ECO:0000256" key="4">
    <source>
        <dbReference type="HAMAP-Rule" id="MF_00213"/>
    </source>
</evidence>
<keyword evidence="2 4" id="KW-0479">Metal-binding</keyword>
<evidence type="ECO:0000256" key="1">
    <source>
        <dbReference type="ARBA" id="ARBA00022596"/>
    </source>
</evidence>
<dbReference type="PANTHER" id="PTHR34535">
    <property type="entry name" value="HYDROGENASE MATURATION FACTOR HYPA"/>
    <property type="match status" value="1"/>
</dbReference>
<organism evidence="5 6">
    <name type="scientific">Cohaesibacter marisflavi</name>
    <dbReference type="NCBI Taxonomy" id="655353"/>
    <lineage>
        <taxon>Bacteria</taxon>
        <taxon>Pseudomonadati</taxon>
        <taxon>Pseudomonadota</taxon>
        <taxon>Alphaproteobacteria</taxon>
        <taxon>Hyphomicrobiales</taxon>
        <taxon>Cohaesibacteraceae</taxon>
    </lineage>
</organism>
<dbReference type="OrthoDB" id="288014at2"/>
<dbReference type="Pfam" id="PF01155">
    <property type="entry name" value="HypA"/>
    <property type="match status" value="1"/>
</dbReference>
<dbReference type="Gene3D" id="3.30.2320.80">
    <property type="match status" value="1"/>
</dbReference>
<evidence type="ECO:0000256" key="2">
    <source>
        <dbReference type="ARBA" id="ARBA00022723"/>
    </source>
</evidence>
<accession>A0A1I5LVS2</accession>
<proteinExistence type="inferred from homology"/>
<dbReference type="InterPro" id="IPR000688">
    <property type="entry name" value="HypA/HybF"/>
</dbReference>
<name>A0A1I5LVS2_9HYPH</name>
<dbReference type="Proteomes" id="UP000199236">
    <property type="component" value="Unassembled WGS sequence"/>
</dbReference>
<dbReference type="NCBIfam" id="TIGR00100">
    <property type="entry name" value="hypA"/>
    <property type="match status" value="1"/>
</dbReference>
<evidence type="ECO:0000313" key="6">
    <source>
        <dbReference type="Proteomes" id="UP000199236"/>
    </source>
</evidence>
<keyword evidence="3 4" id="KW-0862">Zinc</keyword>
<comment type="function">
    <text evidence="4">Involved in the maturation of [NiFe] hydrogenases. Required for nickel insertion into the metal center of the hydrogenase.</text>
</comment>
<dbReference type="RefSeq" id="WP_090075379.1">
    <property type="nucleotide sequence ID" value="NZ_FOVR01000018.1"/>
</dbReference>
<comment type="similarity">
    <text evidence="4">Belongs to the HypA/HybF family.</text>
</comment>
<feature type="binding site" evidence="4">
    <location>
        <position position="76"/>
    </location>
    <ligand>
        <name>Zn(2+)</name>
        <dbReference type="ChEBI" id="CHEBI:29105"/>
    </ligand>
</feature>
<feature type="binding site" evidence="4">
    <location>
        <position position="94"/>
    </location>
    <ligand>
        <name>Zn(2+)</name>
        <dbReference type="ChEBI" id="CHEBI:29105"/>
    </ligand>
</feature>
<dbReference type="HAMAP" id="MF_00213">
    <property type="entry name" value="HypA_HybF"/>
    <property type="match status" value="1"/>
</dbReference>